<feature type="domain" description="Chorismate-utilising enzyme C-terminal" evidence="6">
    <location>
        <begin position="83"/>
        <end position="344"/>
    </location>
</feature>
<gene>
    <name evidence="7" type="ORF">LX12_002850</name>
</gene>
<proteinExistence type="inferred from homology"/>
<evidence type="ECO:0000259" key="6">
    <source>
        <dbReference type="Pfam" id="PF00425"/>
    </source>
</evidence>
<accession>A0ABT1H388</accession>
<protein>
    <recommendedName>
        <fullName evidence="3">isochorismate synthase</fullName>
        <ecNumber evidence="3">5.4.4.2</ecNumber>
    </recommendedName>
    <alternativeName>
        <fullName evidence="5">Isochorismate mutase</fullName>
    </alternativeName>
</protein>
<dbReference type="NCBIfam" id="TIGR00543">
    <property type="entry name" value="isochor_syn"/>
    <property type="match status" value="1"/>
</dbReference>
<evidence type="ECO:0000256" key="3">
    <source>
        <dbReference type="ARBA" id="ARBA00012824"/>
    </source>
</evidence>
<dbReference type="InterPro" id="IPR015890">
    <property type="entry name" value="Chorismate_C"/>
</dbReference>
<keyword evidence="8" id="KW-1185">Reference proteome</keyword>
<evidence type="ECO:0000313" key="8">
    <source>
        <dbReference type="Proteomes" id="UP001205740"/>
    </source>
</evidence>
<sequence>MLFHLSRPSRTVRATRAERAFDRASDAAAAATSGSPVVGALSFAPGSPDALYVPGDLALHEPVSTAAAPIAPVRLVRSVPSPADHRRRVAAVVDRIAAGEADKVVVARAIDLVADGELDVEDLVRCFTAGSPEGNAFAVDLSAAGGRQLGAALVGSSPESLVRKVGDRVLCRPYAGSAPRSSDPEVDRRNGQALVDSGKDHREHRYVVDHIAAALAPITRDLQVPDEPVLIGTGEMWHLASPIEGVLVENDVSALDLALLLHPTPAICGTPTEAARTIIDEVEGPRGFYAGAVGWCDAAGDGEWMVSIRCVEVAADRRSLRAWSGGGIVVDSDPAAELAETTAKFATVLRALGAPGVLADESVVRSGDISPVS</sequence>
<evidence type="ECO:0000256" key="2">
    <source>
        <dbReference type="ARBA" id="ARBA00005297"/>
    </source>
</evidence>
<organism evidence="7 8">
    <name type="scientific">Williamsia serinedens</name>
    <dbReference type="NCBI Taxonomy" id="391736"/>
    <lineage>
        <taxon>Bacteria</taxon>
        <taxon>Bacillati</taxon>
        <taxon>Actinomycetota</taxon>
        <taxon>Actinomycetes</taxon>
        <taxon>Mycobacteriales</taxon>
        <taxon>Nocardiaceae</taxon>
        <taxon>Williamsia</taxon>
    </lineage>
</organism>
<dbReference type="Gene3D" id="3.60.120.10">
    <property type="entry name" value="Anthranilate synthase"/>
    <property type="match status" value="1"/>
</dbReference>
<dbReference type="EC" id="5.4.4.2" evidence="3"/>
<dbReference type="Pfam" id="PF00425">
    <property type="entry name" value="Chorismate_bind"/>
    <property type="match status" value="1"/>
</dbReference>
<comment type="similarity">
    <text evidence="2">Belongs to the isochorismate synthase family.</text>
</comment>
<evidence type="ECO:0000256" key="1">
    <source>
        <dbReference type="ARBA" id="ARBA00000799"/>
    </source>
</evidence>
<comment type="caution">
    <text evidence="7">The sequence shown here is derived from an EMBL/GenBank/DDBJ whole genome shotgun (WGS) entry which is preliminary data.</text>
</comment>
<dbReference type="PANTHER" id="PTHR42839">
    <property type="entry name" value="ISOCHORISMATE SYNTHASE ENTC"/>
    <property type="match status" value="1"/>
</dbReference>
<evidence type="ECO:0000256" key="5">
    <source>
        <dbReference type="ARBA" id="ARBA00041564"/>
    </source>
</evidence>
<dbReference type="Proteomes" id="UP001205740">
    <property type="component" value="Unassembled WGS sequence"/>
</dbReference>
<dbReference type="RefSeq" id="WP_253655241.1">
    <property type="nucleotide sequence ID" value="NZ_BAAAOE010000001.1"/>
</dbReference>
<comment type="catalytic activity">
    <reaction evidence="1">
        <text>chorismate = isochorismate</text>
        <dbReference type="Rhea" id="RHEA:18985"/>
        <dbReference type="ChEBI" id="CHEBI:29748"/>
        <dbReference type="ChEBI" id="CHEBI:29780"/>
        <dbReference type="EC" id="5.4.4.2"/>
    </reaction>
</comment>
<dbReference type="SUPFAM" id="SSF56322">
    <property type="entry name" value="ADC synthase"/>
    <property type="match status" value="1"/>
</dbReference>
<dbReference type="InterPro" id="IPR005801">
    <property type="entry name" value="ADC_synthase"/>
</dbReference>
<dbReference type="InterPro" id="IPR004561">
    <property type="entry name" value="IsoChor_synthase"/>
</dbReference>
<evidence type="ECO:0000256" key="4">
    <source>
        <dbReference type="ARBA" id="ARBA00023235"/>
    </source>
</evidence>
<reference evidence="7 8" key="1">
    <citation type="submission" date="2022-06" db="EMBL/GenBank/DDBJ databases">
        <title>Genomic Encyclopedia of Archaeal and Bacterial Type Strains, Phase II (KMG-II): from individual species to whole genera.</title>
        <authorList>
            <person name="Goeker M."/>
        </authorList>
    </citation>
    <scope>NUCLEOTIDE SEQUENCE [LARGE SCALE GENOMIC DNA]</scope>
    <source>
        <strain evidence="7 8">DSM 45037</strain>
    </source>
</reference>
<name>A0ABT1H388_9NOCA</name>
<keyword evidence="4" id="KW-0413">Isomerase</keyword>
<evidence type="ECO:0000313" key="7">
    <source>
        <dbReference type="EMBL" id="MCP2161651.1"/>
    </source>
</evidence>
<dbReference type="EMBL" id="JAMTCG010000005">
    <property type="protein sequence ID" value="MCP2161651.1"/>
    <property type="molecule type" value="Genomic_DNA"/>
</dbReference>
<dbReference type="PANTHER" id="PTHR42839:SF2">
    <property type="entry name" value="ISOCHORISMATE SYNTHASE ENTC"/>
    <property type="match status" value="1"/>
</dbReference>